<feature type="transmembrane region" description="Helical" evidence="1">
    <location>
        <begin position="88"/>
        <end position="112"/>
    </location>
</feature>
<evidence type="ECO:0000313" key="3">
    <source>
        <dbReference type="Proteomes" id="UP000603904"/>
    </source>
</evidence>
<feature type="transmembrane region" description="Helical" evidence="1">
    <location>
        <begin position="132"/>
        <end position="155"/>
    </location>
</feature>
<feature type="transmembrane region" description="Helical" evidence="1">
    <location>
        <begin position="53"/>
        <end position="76"/>
    </location>
</feature>
<dbReference type="EMBL" id="BOOC01000005">
    <property type="protein sequence ID" value="GIH38642.1"/>
    <property type="molecule type" value="Genomic_DNA"/>
</dbReference>
<gene>
    <name evidence="2" type="ORF">Mco01_16420</name>
</gene>
<proteinExistence type="predicted"/>
<evidence type="ECO:0008006" key="4">
    <source>
        <dbReference type="Google" id="ProtNLM"/>
    </source>
</evidence>
<comment type="caution">
    <text evidence="2">The sequence shown here is derived from an EMBL/GenBank/DDBJ whole genome shotgun (WGS) entry which is preliminary data.</text>
</comment>
<reference evidence="2 3" key="1">
    <citation type="submission" date="2021-01" db="EMBL/GenBank/DDBJ databases">
        <title>Whole genome shotgun sequence of Microbispora corallina NBRC 16416.</title>
        <authorList>
            <person name="Komaki H."/>
            <person name="Tamura T."/>
        </authorList>
    </citation>
    <scope>NUCLEOTIDE SEQUENCE [LARGE SCALE GENOMIC DNA]</scope>
    <source>
        <strain evidence="2 3">NBRC 16416</strain>
    </source>
</reference>
<keyword evidence="1" id="KW-1133">Transmembrane helix</keyword>
<dbReference type="Proteomes" id="UP000603904">
    <property type="component" value="Unassembled WGS sequence"/>
</dbReference>
<evidence type="ECO:0000313" key="2">
    <source>
        <dbReference type="EMBL" id="GIH38642.1"/>
    </source>
</evidence>
<accession>A0ABQ4FV39</accession>
<feature type="transmembrane region" description="Helical" evidence="1">
    <location>
        <begin position="162"/>
        <end position="180"/>
    </location>
</feature>
<keyword evidence="1" id="KW-0812">Transmembrane</keyword>
<keyword evidence="1" id="KW-0472">Membrane</keyword>
<organism evidence="2 3">
    <name type="scientific">Microbispora corallina</name>
    <dbReference type="NCBI Taxonomy" id="83302"/>
    <lineage>
        <taxon>Bacteria</taxon>
        <taxon>Bacillati</taxon>
        <taxon>Actinomycetota</taxon>
        <taxon>Actinomycetes</taxon>
        <taxon>Streptosporangiales</taxon>
        <taxon>Streptosporangiaceae</taxon>
        <taxon>Microbispora</taxon>
    </lineage>
</organism>
<evidence type="ECO:0000256" key="1">
    <source>
        <dbReference type="SAM" id="Phobius"/>
    </source>
</evidence>
<dbReference type="RefSeq" id="WP_204056268.1">
    <property type="nucleotide sequence ID" value="NZ_BAAAGP010000002.1"/>
</dbReference>
<name>A0ABQ4FV39_9ACTN</name>
<sequence length="212" mass="20997">MSASAADLRRRFAGACLIAGPAAMAAAMALKTPGGDARALLAEVAADPGRFRLAVLLQLIASVVMLPGLAGLPRLFPGRGAVLGHLGLGLLGLNILGNLGDAASGTALGALAAGGVTDQDVAAANGVAAEPAFAVVQIMVLAGMLGFVLLPAALLRSRTVHWAVPALILATLVSFFLPVTEGLGGVLLTSALGTVGVRFLRPAPADAESVLV</sequence>
<keyword evidence="3" id="KW-1185">Reference proteome</keyword>
<protein>
    <recommendedName>
        <fullName evidence="4">Transporter</fullName>
    </recommendedName>
</protein>